<comment type="caution">
    <text evidence="1">The sequence shown here is derived from an EMBL/GenBank/DDBJ whole genome shotgun (WGS) entry which is preliminary data.</text>
</comment>
<organism evidence="1 2">
    <name type="scientific">Smittium culicis</name>
    <dbReference type="NCBI Taxonomy" id="133412"/>
    <lineage>
        <taxon>Eukaryota</taxon>
        <taxon>Fungi</taxon>
        <taxon>Fungi incertae sedis</taxon>
        <taxon>Zoopagomycota</taxon>
        <taxon>Kickxellomycotina</taxon>
        <taxon>Harpellomycetes</taxon>
        <taxon>Harpellales</taxon>
        <taxon>Legeriomycetaceae</taxon>
        <taxon>Smittium</taxon>
    </lineage>
</organism>
<dbReference type="InterPro" id="IPR021109">
    <property type="entry name" value="Peptidase_aspartic_dom_sf"/>
</dbReference>
<name>A0A1R1YPB5_9FUNG</name>
<proteinExistence type="predicted"/>
<sequence length="111" mass="12903">MIKQVDGPEIKILGTVVLNVKFEKDMILPIEFQVLKNCTVPIILERDACQFLKSSMDYENEIWTFSHNKRKEKKQLFNRSELSERLEFVQSDSLDSDLSEYFSSDSSSSDT</sequence>
<protein>
    <submittedName>
        <fullName evidence="1">Uncharacterized protein</fullName>
    </submittedName>
</protein>
<dbReference type="OrthoDB" id="5588877at2759"/>
<dbReference type="Gene3D" id="2.40.70.10">
    <property type="entry name" value="Acid Proteases"/>
    <property type="match status" value="1"/>
</dbReference>
<keyword evidence="2" id="KW-1185">Reference proteome</keyword>
<accession>A0A1R1YPB5</accession>
<evidence type="ECO:0000313" key="2">
    <source>
        <dbReference type="Proteomes" id="UP000187429"/>
    </source>
</evidence>
<evidence type="ECO:0000313" key="1">
    <source>
        <dbReference type="EMBL" id="OMJ28742.1"/>
    </source>
</evidence>
<dbReference type="Proteomes" id="UP000187429">
    <property type="component" value="Unassembled WGS sequence"/>
</dbReference>
<reference evidence="2" key="1">
    <citation type="submission" date="2017-01" db="EMBL/GenBank/DDBJ databases">
        <authorList>
            <person name="Wang Y."/>
            <person name="White M."/>
            <person name="Kvist S."/>
            <person name="Moncalvo J.-M."/>
        </authorList>
    </citation>
    <scope>NUCLEOTIDE SEQUENCE [LARGE SCALE GENOMIC DNA]</scope>
    <source>
        <strain evidence="2">ID-206-W2</strain>
    </source>
</reference>
<dbReference type="AlphaFoldDB" id="A0A1R1YPB5"/>
<gene>
    <name evidence="1" type="ORF">AYI69_g1764</name>
</gene>
<dbReference type="EMBL" id="LSSM01000490">
    <property type="protein sequence ID" value="OMJ28742.1"/>
    <property type="molecule type" value="Genomic_DNA"/>
</dbReference>